<dbReference type="Gene3D" id="3.30.160.250">
    <property type="match status" value="1"/>
</dbReference>
<dbReference type="EMBL" id="BQXH01000004">
    <property type="protein sequence ID" value="GKS80988.1"/>
    <property type="molecule type" value="Genomic_DNA"/>
</dbReference>
<dbReference type="Proteomes" id="UP001055149">
    <property type="component" value="Unassembled WGS sequence"/>
</dbReference>
<keyword evidence="2" id="KW-1185">Reference proteome</keyword>
<reference evidence="1" key="1">
    <citation type="journal article" date="2022" name="Int. J. Syst. Evol. Microbiol.">
        <title>A novel species of lactic acid bacteria, Ligilactobacillus pabuli sp. nov., isolated from alfalfa silage.</title>
        <authorList>
            <person name="Tohno M."/>
            <person name="Tanizawa Y."/>
            <person name="Sawada H."/>
            <person name="Sakamoto M."/>
            <person name="Ohkuma M."/>
            <person name="Kobayashi H."/>
        </authorList>
    </citation>
    <scope>NUCLEOTIDE SEQUENCE</scope>
    <source>
        <strain evidence="1">AF129</strain>
    </source>
</reference>
<evidence type="ECO:0000313" key="2">
    <source>
        <dbReference type="Proteomes" id="UP001055149"/>
    </source>
</evidence>
<dbReference type="InterPro" id="IPR035069">
    <property type="entry name" value="TTHA1013/TTHA0281-like"/>
</dbReference>
<evidence type="ECO:0000313" key="1">
    <source>
        <dbReference type="EMBL" id="GKS80988.1"/>
    </source>
</evidence>
<dbReference type="RefSeq" id="WP_244054755.1">
    <property type="nucleotide sequence ID" value="NZ_BQXH01000004.1"/>
</dbReference>
<name>A0ABQ5JH16_9LACO</name>
<proteinExistence type="predicted"/>
<evidence type="ECO:0008006" key="3">
    <source>
        <dbReference type="Google" id="ProtNLM"/>
    </source>
</evidence>
<sequence length="94" mass="10799">MVYKYYGTLAHNTEDNVWEVSFENFPEAVTFGETPADAYEQGKDVLMLALDGRTDFPEPATLKEHIKVDSRHYDQAFQLPFEVSKSEIISSVRH</sequence>
<organism evidence="1 2">
    <name type="scientific">Ligilactobacillus pabuli</name>
    <dbReference type="NCBI Taxonomy" id="2886039"/>
    <lineage>
        <taxon>Bacteria</taxon>
        <taxon>Bacillati</taxon>
        <taxon>Bacillota</taxon>
        <taxon>Bacilli</taxon>
        <taxon>Lactobacillales</taxon>
        <taxon>Lactobacillaceae</taxon>
        <taxon>Ligilactobacillus</taxon>
    </lineage>
</organism>
<protein>
    <recommendedName>
        <fullName evidence="3">HicB-like antitoxin of toxin-antitoxin system domain-containing protein</fullName>
    </recommendedName>
</protein>
<dbReference type="SUPFAM" id="SSF143100">
    <property type="entry name" value="TTHA1013/TTHA0281-like"/>
    <property type="match status" value="1"/>
</dbReference>
<gene>
    <name evidence="1" type="ORF">LPAF129_06730</name>
</gene>
<accession>A0ABQ5JH16</accession>
<comment type="caution">
    <text evidence="1">The sequence shown here is derived from an EMBL/GenBank/DDBJ whole genome shotgun (WGS) entry which is preliminary data.</text>
</comment>